<sequence length="663" mass="76094">MPNDASTKSEFHDVYEINDTAWKQFNFQAQLDLDYYLKAQHSHDDMKRADRQGRILHTIDKISRQVNLLHGYEIRNRHILKIGPVGGFDQQEDIACSQHTGVTMSLMSRHGGYNIMSDAFKWGTLVQGHNLVEQWRDRNGLIQFGRLGYNQFLLDHGLTKDDLSDCGDIMTGQWISTDKAKMLVPTRADEIEKILPLTHSSRWPFQGTPAMMNKAGKRLFEQWWHRTTEEVSVVRHRFTGQQMTFEKFADDNADGDKQLANQFIENFRHPNGTPMLVKFRDIKDKIALKIFVDDKLVWEGDNPMKLRDYNYTWVHGLWCPECPRTELKLQSFTRGLRDPQTLTNRRINQIMDIIETETQGMRIIRAKYLMNPKDGMKAGQGVALFINDEAPDGMNLDQIFRQIPAPDVPQSLFQALDVIDKAETEAGGLNQEILGTDDRDIEVSGVLHAYRTGKALTGQAWMFQSLLTSKRDLGRKQVQIVQLNYDPIRVREIINEQPVQGFYDDNLTRFDCNPTEGVDTDSQRNMFYLELKDLLKTFPEMFAGIITPEMLVRNAPMTFSHKMLQAIQAASQRKKQLQQVQMQQQLISNELTQGLTQVQITQAQENITDAQVNRSQIPLNMAKTITEANKNAASPAIALLKEMVRLEIANQKNIQTAQNVNQP</sequence>
<organism evidence="1">
    <name type="scientific">marine sediment metagenome</name>
    <dbReference type="NCBI Taxonomy" id="412755"/>
    <lineage>
        <taxon>unclassified sequences</taxon>
        <taxon>metagenomes</taxon>
        <taxon>ecological metagenomes</taxon>
    </lineage>
</organism>
<gene>
    <name evidence="1" type="ORF">LCGC14_0756750</name>
</gene>
<comment type="caution">
    <text evidence="1">The sequence shown here is derived from an EMBL/GenBank/DDBJ whole genome shotgun (WGS) entry which is preliminary data.</text>
</comment>
<name>A0A0F9Q6H7_9ZZZZ</name>
<protein>
    <recommendedName>
        <fullName evidence="2">Portal protein</fullName>
    </recommendedName>
</protein>
<reference evidence="1" key="1">
    <citation type="journal article" date="2015" name="Nature">
        <title>Complex archaea that bridge the gap between prokaryotes and eukaryotes.</title>
        <authorList>
            <person name="Spang A."/>
            <person name="Saw J.H."/>
            <person name="Jorgensen S.L."/>
            <person name="Zaremba-Niedzwiedzka K."/>
            <person name="Martijn J."/>
            <person name="Lind A.E."/>
            <person name="van Eijk R."/>
            <person name="Schleper C."/>
            <person name="Guy L."/>
            <person name="Ettema T.J."/>
        </authorList>
    </citation>
    <scope>NUCLEOTIDE SEQUENCE</scope>
</reference>
<dbReference type="EMBL" id="LAZR01001851">
    <property type="protein sequence ID" value="KKN38119.1"/>
    <property type="molecule type" value="Genomic_DNA"/>
</dbReference>
<evidence type="ECO:0008006" key="2">
    <source>
        <dbReference type="Google" id="ProtNLM"/>
    </source>
</evidence>
<proteinExistence type="predicted"/>
<dbReference type="Pfam" id="PF16510">
    <property type="entry name" value="P22_portal"/>
    <property type="match status" value="1"/>
</dbReference>
<dbReference type="AlphaFoldDB" id="A0A0F9Q6H7"/>
<accession>A0A0F9Q6H7</accession>
<dbReference type="InterPro" id="IPR032427">
    <property type="entry name" value="P22_portal"/>
</dbReference>
<evidence type="ECO:0000313" key="1">
    <source>
        <dbReference type="EMBL" id="KKN38119.1"/>
    </source>
</evidence>